<dbReference type="PROSITE" id="PS51354">
    <property type="entry name" value="GLUTAREDOXIN_2"/>
    <property type="match status" value="1"/>
</dbReference>
<feature type="chain" id="PRO_5032959690" evidence="2">
    <location>
        <begin position="26"/>
        <end position="233"/>
    </location>
</feature>
<dbReference type="SUPFAM" id="SSF52833">
    <property type="entry name" value="Thioredoxin-like"/>
    <property type="match status" value="1"/>
</dbReference>
<dbReference type="Pfam" id="PF13511">
    <property type="entry name" value="DUF4124"/>
    <property type="match status" value="1"/>
</dbReference>
<name>A0A847SKQ9_9NEIS</name>
<feature type="region of interest" description="Disordered" evidence="1">
    <location>
        <begin position="155"/>
        <end position="233"/>
    </location>
</feature>
<keyword evidence="2" id="KW-0732">Signal</keyword>
<accession>A0A847SKQ9</accession>
<dbReference type="InterPro" id="IPR002109">
    <property type="entry name" value="Glutaredoxin"/>
</dbReference>
<dbReference type="AlphaFoldDB" id="A0A847SKQ9"/>
<sequence length="233" mass="23532">MVYAFSRKHIAAGLLALLCGGLAQAQVYSWIDPATGKKIYSDQPPPPNVKNATSKDYKPNVVSTSELPFSVQDAVKRNPVTLYANACDICKQGQQLLEKRGIPHSRKNPESDAAASAELKKRIGSQEVPVLLVGEKVLKGFDEASWNAALDAAGYPRTSMKGLPGTQPKAATPPPAAAPQPGKAGTPAAGGTGGGSSSSGGNAPAGGGSGTPAKSGSSGTPAPVQPPAPGSPQ</sequence>
<feature type="signal peptide" evidence="2">
    <location>
        <begin position="1"/>
        <end position="25"/>
    </location>
</feature>
<evidence type="ECO:0000259" key="3">
    <source>
        <dbReference type="Pfam" id="PF00462"/>
    </source>
</evidence>
<dbReference type="InterPro" id="IPR036249">
    <property type="entry name" value="Thioredoxin-like_sf"/>
</dbReference>
<feature type="domain" description="DUF4124" evidence="4">
    <location>
        <begin position="14"/>
        <end position="63"/>
    </location>
</feature>
<evidence type="ECO:0000256" key="2">
    <source>
        <dbReference type="SAM" id="SignalP"/>
    </source>
</evidence>
<dbReference type="Gene3D" id="3.40.30.10">
    <property type="entry name" value="Glutaredoxin"/>
    <property type="match status" value="1"/>
</dbReference>
<gene>
    <name evidence="5" type="ORF">HF682_15145</name>
</gene>
<dbReference type="RefSeq" id="WP_168878179.1">
    <property type="nucleotide sequence ID" value="NZ_JABAIM010000004.1"/>
</dbReference>
<evidence type="ECO:0000313" key="5">
    <source>
        <dbReference type="EMBL" id="NLR76502.1"/>
    </source>
</evidence>
<evidence type="ECO:0000259" key="4">
    <source>
        <dbReference type="Pfam" id="PF13511"/>
    </source>
</evidence>
<evidence type="ECO:0000313" key="6">
    <source>
        <dbReference type="Proteomes" id="UP000587991"/>
    </source>
</evidence>
<feature type="compositionally biased region" description="Pro residues" evidence="1">
    <location>
        <begin position="223"/>
        <end position="233"/>
    </location>
</feature>
<protein>
    <submittedName>
        <fullName evidence="5">Glutaredoxin family protein</fullName>
    </submittedName>
</protein>
<evidence type="ECO:0000256" key="1">
    <source>
        <dbReference type="SAM" id="MobiDB-lite"/>
    </source>
</evidence>
<comment type="caution">
    <text evidence="5">The sequence shown here is derived from an EMBL/GenBank/DDBJ whole genome shotgun (WGS) entry which is preliminary data.</text>
</comment>
<organism evidence="5 6">
    <name type="scientific">Leeia aquatica</name>
    <dbReference type="NCBI Taxonomy" id="2725557"/>
    <lineage>
        <taxon>Bacteria</taxon>
        <taxon>Pseudomonadati</taxon>
        <taxon>Pseudomonadota</taxon>
        <taxon>Betaproteobacteria</taxon>
        <taxon>Neisseriales</taxon>
        <taxon>Leeiaceae</taxon>
        <taxon>Leeia</taxon>
    </lineage>
</organism>
<reference evidence="5 6" key="1">
    <citation type="submission" date="2020-04" db="EMBL/GenBank/DDBJ databases">
        <title>Draft genome of Leeia sp. IMCC25680.</title>
        <authorList>
            <person name="Song J."/>
            <person name="Cho J.-C."/>
        </authorList>
    </citation>
    <scope>NUCLEOTIDE SEQUENCE [LARGE SCALE GENOMIC DNA]</scope>
    <source>
        <strain evidence="5 6">IMCC25680</strain>
    </source>
</reference>
<feature type="domain" description="Glutaredoxin" evidence="3">
    <location>
        <begin position="85"/>
        <end position="137"/>
    </location>
</feature>
<dbReference type="EMBL" id="JABAIM010000004">
    <property type="protein sequence ID" value="NLR76502.1"/>
    <property type="molecule type" value="Genomic_DNA"/>
</dbReference>
<feature type="compositionally biased region" description="Gly residues" evidence="1">
    <location>
        <begin position="188"/>
        <end position="210"/>
    </location>
</feature>
<keyword evidence="6" id="KW-1185">Reference proteome</keyword>
<dbReference type="InterPro" id="IPR025392">
    <property type="entry name" value="DUF4124"/>
</dbReference>
<feature type="compositionally biased region" description="Low complexity" evidence="1">
    <location>
        <begin position="211"/>
        <end position="222"/>
    </location>
</feature>
<dbReference type="Proteomes" id="UP000587991">
    <property type="component" value="Unassembled WGS sequence"/>
</dbReference>
<proteinExistence type="predicted"/>
<dbReference type="CDD" id="cd02976">
    <property type="entry name" value="NrdH"/>
    <property type="match status" value="1"/>
</dbReference>
<dbReference type="Pfam" id="PF00462">
    <property type="entry name" value="Glutaredoxin"/>
    <property type="match status" value="1"/>
</dbReference>